<sequence>MAEIPPYPLYNRSYLLYRLSPLHTPDASLLTPSSLKTHAQRLTSQLKGDSLRNFDLGINVDPEGSTLASLGPLEHCSWDSLGDEDAWITQHRHLVDADTSLVSTQQGTQIRGVQVTLDYEKTSYNALLLCDPDHITSPPSFTSLPLLMLKMPAPIREIFLNYLATAFDTRHAPLDLSSSFLTSTLETYLRRLTTPNSPQTVKSIVNEVSLQLSFDSPSLSHIDVTLAADDIPKFLDRGKHINPDTPFTAALSLYLKSHMALDVSHPGVNISRLSCAAFNLGNDRIRFSVPEATEISMMSSSETENSDLSPAQLAFQDVYAALVREAAGKGMFLTTGEDARGTGSSTPSAEAAGGARRGMARRGRPRSVARGT</sequence>
<gene>
    <name evidence="2" type="ORF">M011DRAFT_467452</name>
</gene>
<feature type="compositionally biased region" description="Basic residues" evidence="1">
    <location>
        <begin position="358"/>
        <end position="372"/>
    </location>
</feature>
<evidence type="ECO:0008006" key="4">
    <source>
        <dbReference type="Google" id="ProtNLM"/>
    </source>
</evidence>
<feature type="region of interest" description="Disordered" evidence="1">
    <location>
        <begin position="335"/>
        <end position="372"/>
    </location>
</feature>
<dbReference type="Proteomes" id="UP000799440">
    <property type="component" value="Unassembled WGS sequence"/>
</dbReference>
<dbReference type="OrthoDB" id="8864979at2759"/>
<accession>A0A6A6VB83</accession>
<protein>
    <recommendedName>
        <fullName evidence="4">Kinetochore complex Sim4 subunit Fta1-domain-containing protein</fullName>
    </recommendedName>
</protein>
<dbReference type="AlphaFoldDB" id="A0A6A6VB83"/>
<name>A0A6A6VB83_9PLEO</name>
<evidence type="ECO:0000313" key="2">
    <source>
        <dbReference type="EMBL" id="KAF2747862.1"/>
    </source>
</evidence>
<keyword evidence="3" id="KW-1185">Reference proteome</keyword>
<dbReference type="EMBL" id="MU006571">
    <property type="protein sequence ID" value="KAF2747862.1"/>
    <property type="molecule type" value="Genomic_DNA"/>
</dbReference>
<evidence type="ECO:0000256" key="1">
    <source>
        <dbReference type="SAM" id="MobiDB-lite"/>
    </source>
</evidence>
<reference evidence="2" key="1">
    <citation type="journal article" date="2020" name="Stud. Mycol.">
        <title>101 Dothideomycetes genomes: a test case for predicting lifestyles and emergence of pathogens.</title>
        <authorList>
            <person name="Haridas S."/>
            <person name="Albert R."/>
            <person name="Binder M."/>
            <person name="Bloem J."/>
            <person name="Labutti K."/>
            <person name="Salamov A."/>
            <person name="Andreopoulos B."/>
            <person name="Baker S."/>
            <person name="Barry K."/>
            <person name="Bills G."/>
            <person name="Bluhm B."/>
            <person name="Cannon C."/>
            <person name="Castanera R."/>
            <person name="Culley D."/>
            <person name="Daum C."/>
            <person name="Ezra D."/>
            <person name="Gonzalez J."/>
            <person name="Henrissat B."/>
            <person name="Kuo A."/>
            <person name="Liang C."/>
            <person name="Lipzen A."/>
            <person name="Lutzoni F."/>
            <person name="Magnuson J."/>
            <person name="Mondo S."/>
            <person name="Nolan M."/>
            <person name="Ohm R."/>
            <person name="Pangilinan J."/>
            <person name="Park H.-J."/>
            <person name="Ramirez L."/>
            <person name="Alfaro M."/>
            <person name="Sun H."/>
            <person name="Tritt A."/>
            <person name="Yoshinaga Y."/>
            <person name="Zwiers L.-H."/>
            <person name="Turgeon B."/>
            <person name="Goodwin S."/>
            <person name="Spatafora J."/>
            <person name="Crous P."/>
            <person name="Grigoriev I."/>
        </authorList>
    </citation>
    <scope>NUCLEOTIDE SEQUENCE</scope>
    <source>
        <strain evidence="2">CBS 119925</strain>
    </source>
</reference>
<proteinExistence type="predicted"/>
<dbReference type="Pfam" id="PF13092">
    <property type="entry name" value="CENP-L"/>
    <property type="match status" value="1"/>
</dbReference>
<organism evidence="2 3">
    <name type="scientific">Sporormia fimetaria CBS 119925</name>
    <dbReference type="NCBI Taxonomy" id="1340428"/>
    <lineage>
        <taxon>Eukaryota</taxon>
        <taxon>Fungi</taxon>
        <taxon>Dikarya</taxon>
        <taxon>Ascomycota</taxon>
        <taxon>Pezizomycotina</taxon>
        <taxon>Dothideomycetes</taxon>
        <taxon>Pleosporomycetidae</taxon>
        <taxon>Pleosporales</taxon>
        <taxon>Sporormiaceae</taxon>
        <taxon>Sporormia</taxon>
    </lineage>
</organism>
<evidence type="ECO:0000313" key="3">
    <source>
        <dbReference type="Proteomes" id="UP000799440"/>
    </source>
</evidence>
<dbReference type="InterPro" id="IPR025204">
    <property type="entry name" value="CENP-L"/>
</dbReference>